<feature type="compositionally biased region" description="Basic and acidic residues" evidence="1">
    <location>
        <begin position="88"/>
        <end position="97"/>
    </location>
</feature>
<feature type="region of interest" description="Disordered" evidence="1">
    <location>
        <begin position="1375"/>
        <end position="1396"/>
    </location>
</feature>
<dbReference type="OrthoDB" id="10682790at2759"/>
<feature type="compositionally biased region" description="Low complexity" evidence="1">
    <location>
        <begin position="847"/>
        <end position="857"/>
    </location>
</feature>
<feature type="chain" id="PRO_5004717241" evidence="2">
    <location>
        <begin position="18"/>
        <end position="1624"/>
    </location>
</feature>
<evidence type="ECO:0000256" key="2">
    <source>
        <dbReference type="SAM" id="SignalP"/>
    </source>
</evidence>
<feature type="region of interest" description="Disordered" evidence="1">
    <location>
        <begin position="222"/>
        <end position="285"/>
    </location>
</feature>
<feature type="compositionally biased region" description="Polar residues" evidence="1">
    <location>
        <begin position="1534"/>
        <end position="1558"/>
    </location>
</feature>
<feature type="compositionally biased region" description="Polar residues" evidence="1">
    <location>
        <begin position="1382"/>
        <end position="1394"/>
    </location>
</feature>
<feature type="signal peptide" evidence="2">
    <location>
        <begin position="1"/>
        <end position="17"/>
    </location>
</feature>
<feature type="region of interest" description="Disordered" evidence="1">
    <location>
        <begin position="1526"/>
        <end position="1558"/>
    </location>
</feature>
<feature type="compositionally biased region" description="Polar residues" evidence="1">
    <location>
        <begin position="117"/>
        <end position="127"/>
    </location>
</feature>
<dbReference type="EMBL" id="KB200521">
    <property type="protein sequence ID" value="ESP01472.1"/>
    <property type="molecule type" value="Genomic_DNA"/>
</dbReference>
<keyword evidence="4" id="KW-1185">Reference proteome</keyword>
<dbReference type="GeneID" id="20237452"/>
<organism evidence="3 4">
    <name type="scientific">Lottia gigantea</name>
    <name type="common">Giant owl limpet</name>
    <dbReference type="NCBI Taxonomy" id="225164"/>
    <lineage>
        <taxon>Eukaryota</taxon>
        <taxon>Metazoa</taxon>
        <taxon>Spiralia</taxon>
        <taxon>Lophotrochozoa</taxon>
        <taxon>Mollusca</taxon>
        <taxon>Gastropoda</taxon>
        <taxon>Patellogastropoda</taxon>
        <taxon>Lottioidea</taxon>
        <taxon>Lottiidae</taxon>
        <taxon>Lottia</taxon>
    </lineage>
</organism>
<dbReference type="OMA" id="SIMIESH"/>
<accession>V4B5X0</accession>
<evidence type="ECO:0000256" key="1">
    <source>
        <dbReference type="SAM" id="MobiDB-lite"/>
    </source>
</evidence>
<feature type="compositionally biased region" description="Polar residues" evidence="1">
    <location>
        <begin position="174"/>
        <end position="186"/>
    </location>
</feature>
<dbReference type="Proteomes" id="UP000030746">
    <property type="component" value="Unassembled WGS sequence"/>
</dbReference>
<sequence length="1624" mass="181323">MSGVLSLCPFVLGSLLADDDGSPSLARAAGSHRGSMDRTGYPQEADKKRLHQLFESFRSNTNDSDSNASVKHVSCRRRRDSGSSSSSEEDKKRDKSNLYKSVCDSITSSEPGLIPSRPTSETESALNSPVAKPSRLNSKPIETTVPPELTNGNSRNLRDKAISSDTVSQSSSSENARFSSTESGQNAKRIESKIQQTNQMSNLCPPSASPRQNVRLSPEHSNMHLRKGSGQSDTSSISSARTASPATKMRLLDLASTRALERDGSDGSDNDDSHRSRKNKKHSISTWSRECQTVSQYEEGFQYHLKSQNLDTTAFEASYLDGTGSDSFFSLKLDVGLNHDTKNCMLNFGADGYTDSSTCMLKHNNHPINETYCLSQSSSNSGTLDSLHAPSPYCPTTSALQHFNTPSAQNSDVESIEDTCTHFSLAESLSSELYYTPVAYLTSDNNTTNTNTKLHRSSISDLSPVVKGNSKVFQESQQLTSCNKTFIIDREDIPDSFDIVDAVTEEEDPDQKCSKYVLDIKEYVNIDDEEYDSDLESKDRQLGETYIYGEADQLLTDLENDSEVSFLTSPHIDFNAIHKPVPKHAYPITDTDEVSDNLSVISETTEPDNSSLSDLASNYQDENDDIDELANKSIDVLFDDQYDLPITKFRSPRLKKKSNRTPTSTRKHVSFSEGTIFKQETNLQSDVPKQLEIPIMANYKEVTSQKEGPDNVSIGQTASLVKDEEYNLKETITNTHHLSSNLIQQEISPETETNSSKIKSPIVVLNDDVPNIAITEDLEQSLPVEKVPSDIKVDMKNTVNIPDSQRNKPSSGAKYSRNGSKLKVQKFMKKVKKNSPRSSPVEELESDSNSASSIVDSTKPTEANSREQKSPLPRRRKQNTKISTPNSNERTKSIHIEKTKSAQIEQKSKNYLRSECKDLKVKPKLTNSGKDMESYRMQSSTLKVSLMNQSPNLATKQDLHPNDVVPDSCPNNSYNRCQGQLQRTVTSNKIEQTQSTTPMELPKDRKKPPKINYQYLKEVQSSETDSGNENHQEIFSFTIDKLKWKSNMQSVNNDCDKHSKRELSDENYVNLMSRDLNSHQNPGKTVNDILIVINQADEVKIPRTIRCDDGENNELKNCDETYSNSVSIASDINNQTVPNDFEISTKSCDKWKGIEMKHSKTDVFSCESGSMEVTSSESCGDHLDFEIKNNNLDIRENLEEENISNELAIKRITDEFPNTDISLMQAEDGVQTTIDFIPNMKKSEISREEWLQTVQNQNINKDGCSVEIIEDSKCELSKDYEYDITVPEMNDFKNTLPVDISVHYSKNDGHMPNAEVIMENQDLSLKDLKKDECNSTKDLSNSQKYVNTKHLVVSIKNNQKSELCEKLLLESIRKYESEQESDPNGNDFESNSMSGVPGDVIQRDSVKCAEISLEVEALPTGMVNNPLIPSLNASIQESNTLNPSHDSDTESQHPEDSFYDYQCLNDSKQITLQYSTGEESNKSIYSNNTGYCVIEDNPISTTTNLHCTNPNINSDVAMDTNKMLPKVKEGPENASKQDQAYPSSPTTGESPNMDNSSRQLTQTIPDIHIVSSSSLPKATVTGNHILVVHCPKALLIYSLISSHGYGTLIKMIKFHHNILNLRFI</sequence>
<evidence type="ECO:0000313" key="4">
    <source>
        <dbReference type="Proteomes" id="UP000030746"/>
    </source>
</evidence>
<feature type="region of interest" description="Disordered" evidence="1">
    <location>
        <begin position="18"/>
        <end position="187"/>
    </location>
</feature>
<proteinExistence type="predicted"/>
<keyword evidence="2" id="KW-0732">Signal</keyword>
<feature type="compositionally biased region" description="Polar residues" evidence="1">
    <location>
        <begin position="57"/>
        <end position="69"/>
    </location>
</feature>
<protein>
    <submittedName>
        <fullName evidence="3">Uncharacterized protein</fullName>
    </submittedName>
</protein>
<evidence type="ECO:0000313" key="3">
    <source>
        <dbReference type="EMBL" id="ESP01472.1"/>
    </source>
</evidence>
<feature type="compositionally biased region" description="Low complexity" evidence="1">
    <location>
        <begin position="163"/>
        <end position="173"/>
    </location>
</feature>
<feature type="compositionally biased region" description="Basic and acidic residues" evidence="1">
    <location>
        <begin position="889"/>
        <end position="909"/>
    </location>
</feature>
<dbReference type="HOGENOM" id="CLU_243420_0_0_1"/>
<feature type="compositionally biased region" description="Low complexity" evidence="1">
    <location>
        <begin position="229"/>
        <end position="239"/>
    </location>
</feature>
<name>V4B5X0_LOTGI</name>
<dbReference type="KEGG" id="lgi:LOTGIDRAFT_157661"/>
<feature type="compositionally biased region" description="Basic residues" evidence="1">
    <location>
        <begin position="823"/>
        <end position="835"/>
    </location>
</feature>
<dbReference type="CTD" id="20237452"/>
<dbReference type="RefSeq" id="XP_009048106.1">
    <property type="nucleotide sequence ID" value="XM_009049858.1"/>
</dbReference>
<feature type="compositionally biased region" description="Basic and acidic residues" evidence="1">
    <location>
        <begin position="1445"/>
        <end position="1456"/>
    </location>
</feature>
<feature type="region of interest" description="Disordered" evidence="1">
    <location>
        <begin position="1437"/>
        <end position="1457"/>
    </location>
</feature>
<gene>
    <name evidence="3" type="ORF">LOTGIDRAFT_157661</name>
</gene>
<reference evidence="3 4" key="1">
    <citation type="journal article" date="2013" name="Nature">
        <title>Insights into bilaterian evolution from three spiralian genomes.</title>
        <authorList>
            <person name="Simakov O."/>
            <person name="Marletaz F."/>
            <person name="Cho S.J."/>
            <person name="Edsinger-Gonzales E."/>
            <person name="Havlak P."/>
            <person name="Hellsten U."/>
            <person name="Kuo D.H."/>
            <person name="Larsson T."/>
            <person name="Lv J."/>
            <person name="Arendt D."/>
            <person name="Savage R."/>
            <person name="Osoegawa K."/>
            <person name="de Jong P."/>
            <person name="Grimwood J."/>
            <person name="Chapman J.A."/>
            <person name="Shapiro H."/>
            <person name="Aerts A."/>
            <person name="Otillar R.P."/>
            <person name="Terry A.Y."/>
            <person name="Boore J.L."/>
            <person name="Grigoriev I.V."/>
            <person name="Lindberg D.R."/>
            <person name="Seaver E.C."/>
            <person name="Weisblat D.A."/>
            <person name="Putnam N.H."/>
            <person name="Rokhsar D.S."/>
        </authorList>
    </citation>
    <scope>NUCLEOTIDE SEQUENCE [LARGE SCALE GENOMIC DNA]</scope>
</reference>
<feature type="region of interest" description="Disordered" evidence="1">
    <location>
        <begin position="795"/>
        <end position="909"/>
    </location>
</feature>
<feature type="compositionally biased region" description="Polar residues" evidence="1">
    <location>
        <begin position="797"/>
        <end position="810"/>
    </location>
</feature>